<name>A0A841Q3M2_9BACI</name>
<dbReference type="EMBL" id="JACHGH010000004">
    <property type="protein sequence ID" value="MBB6452999.1"/>
    <property type="molecule type" value="Genomic_DNA"/>
</dbReference>
<dbReference type="AlphaFoldDB" id="A0A841Q3M2"/>
<keyword evidence="3" id="KW-1185">Reference proteome</keyword>
<feature type="coiled-coil region" evidence="1">
    <location>
        <begin position="10"/>
        <end position="44"/>
    </location>
</feature>
<keyword evidence="1" id="KW-0175">Coiled coil</keyword>
<protein>
    <submittedName>
        <fullName evidence="2">Spore germination protein PC</fullName>
    </submittedName>
</protein>
<evidence type="ECO:0000313" key="2">
    <source>
        <dbReference type="EMBL" id="MBB6452999.1"/>
    </source>
</evidence>
<comment type="caution">
    <text evidence="2">The sequence shown here is derived from an EMBL/GenBank/DDBJ whole genome shotgun (WGS) entry which is preliminary data.</text>
</comment>
<proteinExistence type="predicted"/>
<evidence type="ECO:0000313" key="3">
    <source>
        <dbReference type="Proteomes" id="UP000581688"/>
    </source>
</evidence>
<dbReference type="RefSeq" id="WP_174495878.1">
    <property type="nucleotide sequence ID" value="NZ_CADDWK010000004.1"/>
</dbReference>
<dbReference type="Pfam" id="PF10737">
    <property type="entry name" value="GerPC"/>
    <property type="match status" value="1"/>
</dbReference>
<dbReference type="InterPro" id="IPR019673">
    <property type="entry name" value="Spore_germination_GerPC"/>
</dbReference>
<evidence type="ECO:0000256" key="1">
    <source>
        <dbReference type="SAM" id="Coils"/>
    </source>
</evidence>
<sequence length="199" mass="23279">MYYYNWHDYFSSLQNEIKNQQKKMSRLEEQVKVLESKVLTLQETPKTNVEKIEYHFDQLKIETLEGTLNIGLSPDGLSATDELSIPNPIPKQQQATPNQSPIVQELVQYLHPFFQQELPSKINEFAQESEKSFPPGFENMIIQDIYKQIPERIQHYTRLHSENNNGMLNNETKQKIVEDVKNEILHSVRNYIQGEEGGE</sequence>
<reference evidence="2 3" key="1">
    <citation type="submission" date="2020-08" db="EMBL/GenBank/DDBJ databases">
        <title>Genomic Encyclopedia of Type Strains, Phase IV (KMG-IV): sequencing the most valuable type-strain genomes for metagenomic binning, comparative biology and taxonomic classification.</title>
        <authorList>
            <person name="Goeker M."/>
        </authorList>
    </citation>
    <scope>NUCLEOTIDE SEQUENCE [LARGE SCALE GENOMIC DNA]</scope>
    <source>
        <strain evidence="2 3">DSM 19612</strain>
    </source>
</reference>
<organism evidence="2 3">
    <name type="scientific">Salirhabdus euzebyi</name>
    <dbReference type="NCBI Taxonomy" id="394506"/>
    <lineage>
        <taxon>Bacteria</taxon>
        <taxon>Bacillati</taxon>
        <taxon>Bacillota</taxon>
        <taxon>Bacilli</taxon>
        <taxon>Bacillales</taxon>
        <taxon>Bacillaceae</taxon>
        <taxon>Salirhabdus</taxon>
    </lineage>
</organism>
<accession>A0A841Q3M2</accession>
<dbReference type="Proteomes" id="UP000581688">
    <property type="component" value="Unassembled WGS sequence"/>
</dbReference>
<gene>
    <name evidence="2" type="ORF">HNQ94_001447</name>
</gene>